<dbReference type="AlphaFoldDB" id="A0A1H1I3D3"/>
<feature type="transmembrane region" description="Helical" evidence="2">
    <location>
        <begin position="65"/>
        <end position="88"/>
    </location>
</feature>
<feature type="compositionally biased region" description="Low complexity" evidence="1">
    <location>
        <begin position="167"/>
        <end position="181"/>
    </location>
</feature>
<evidence type="ECO:0000313" key="5">
    <source>
        <dbReference type="Proteomes" id="UP000217103"/>
    </source>
</evidence>
<feature type="transmembrane region" description="Helical" evidence="2">
    <location>
        <begin position="94"/>
        <end position="119"/>
    </location>
</feature>
<feature type="compositionally biased region" description="Low complexity" evidence="1">
    <location>
        <begin position="189"/>
        <end position="205"/>
    </location>
</feature>
<feature type="domain" description="General stress protein 17M-like" evidence="3">
    <location>
        <begin position="17"/>
        <end position="91"/>
    </location>
</feature>
<name>A0A1H1I3D3_9ACTN</name>
<dbReference type="RefSeq" id="WP_207550079.1">
    <property type="nucleotide sequence ID" value="NZ_FNKK01000002.1"/>
</dbReference>
<accession>A0A1H1I3D3</accession>
<dbReference type="EMBL" id="FNKK01000002">
    <property type="protein sequence ID" value="SDR32221.1"/>
    <property type="molecule type" value="Genomic_DNA"/>
</dbReference>
<feature type="region of interest" description="Disordered" evidence="1">
    <location>
        <begin position="164"/>
        <end position="212"/>
    </location>
</feature>
<sequence length="212" mass="21929">MTDPRVDAPVTVDRRLLAGYGDYASAQRTVDALSDAGFPVEHLAIVGSDLRLEETVTGRVTNARAALMGAGNGALFGLVIGLFLGLFTTATASFFALVLWAVLWGAILGAVFGFLNHFLQRGRRDFASRSALVAGRYDVLVAAAHAEHAHALLESVSDTGAADTVERPPAAGAYPDRPGDAPAGGAGPVPGARPEARPGARPGFRPGDDGRV</sequence>
<gene>
    <name evidence="4" type="ORF">SAMN04489764_5144</name>
</gene>
<keyword evidence="2" id="KW-1133">Transmembrane helix</keyword>
<evidence type="ECO:0000313" key="4">
    <source>
        <dbReference type="EMBL" id="SDR32221.1"/>
    </source>
</evidence>
<organism evidence="4 5">
    <name type="scientific">Thermostaphylospora chromogena</name>
    <dbReference type="NCBI Taxonomy" id="35622"/>
    <lineage>
        <taxon>Bacteria</taxon>
        <taxon>Bacillati</taxon>
        <taxon>Actinomycetota</taxon>
        <taxon>Actinomycetes</taxon>
        <taxon>Streptosporangiales</taxon>
        <taxon>Thermomonosporaceae</taxon>
        <taxon>Thermostaphylospora</taxon>
    </lineage>
</organism>
<keyword evidence="2" id="KW-0812">Transmembrane</keyword>
<dbReference type="Pfam" id="PF11181">
    <property type="entry name" value="YflT"/>
    <property type="match status" value="1"/>
</dbReference>
<evidence type="ECO:0000259" key="3">
    <source>
        <dbReference type="Pfam" id="PF11181"/>
    </source>
</evidence>
<dbReference type="Proteomes" id="UP000217103">
    <property type="component" value="Unassembled WGS sequence"/>
</dbReference>
<protein>
    <recommendedName>
        <fullName evidence="3">General stress protein 17M-like domain-containing protein</fullName>
    </recommendedName>
</protein>
<dbReference type="InterPro" id="IPR025889">
    <property type="entry name" value="GSP17M-like_dom"/>
</dbReference>
<keyword evidence="5" id="KW-1185">Reference proteome</keyword>
<evidence type="ECO:0000256" key="1">
    <source>
        <dbReference type="SAM" id="MobiDB-lite"/>
    </source>
</evidence>
<reference evidence="4 5" key="1">
    <citation type="submission" date="2016-10" db="EMBL/GenBank/DDBJ databases">
        <authorList>
            <person name="de Groot N.N."/>
        </authorList>
    </citation>
    <scope>NUCLEOTIDE SEQUENCE [LARGE SCALE GENOMIC DNA]</scope>
    <source>
        <strain evidence="4 5">DSM 43794</strain>
    </source>
</reference>
<keyword evidence="2" id="KW-0472">Membrane</keyword>
<proteinExistence type="predicted"/>
<evidence type="ECO:0000256" key="2">
    <source>
        <dbReference type="SAM" id="Phobius"/>
    </source>
</evidence>
<dbReference type="STRING" id="35622.SAMN04489764_5144"/>